<dbReference type="AlphaFoldDB" id="A0A6A0A5Y8"/>
<comment type="caution">
    <text evidence="1">The sequence shown here is derived from an EMBL/GenBank/DDBJ whole genome shotgun (WGS) entry which is preliminary data.</text>
</comment>
<reference evidence="1 2" key="1">
    <citation type="submission" date="2020-02" db="EMBL/GenBank/DDBJ databases">
        <title>Draft genome sequence of Haematococcus lacustris strain NIES-144.</title>
        <authorList>
            <person name="Morimoto D."/>
            <person name="Nakagawa S."/>
            <person name="Yoshida T."/>
            <person name="Sawayama S."/>
        </authorList>
    </citation>
    <scope>NUCLEOTIDE SEQUENCE [LARGE SCALE GENOMIC DNA]</scope>
    <source>
        <strain evidence="1 2">NIES-144</strain>
    </source>
</reference>
<organism evidence="1 2">
    <name type="scientific">Haematococcus lacustris</name>
    <name type="common">Green alga</name>
    <name type="synonym">Haematococcus pluvialis</name>
    <dbReference type="NCBI Taxonomy" id="44745"/>
    <lineage>
        <taxon>Eukaryota</taxon>
        <taxon>Viridiplantae</taxon>
        <taxon>Chlorophyta</taxon>
        <taxon>core chlorophytes</taxon>
        <taxon>Chlorophyceae</taxon>
        <taxon>CS clade</taxon>
        <taxon>Chlamydomonadales</taxon>
        <taxon>Haematococcaceae</taxon>
        <taxon>Haematococcus</taxon>
    </lineage>
</organism>
<dbReference type="Proteomes" id="UP000485058">
    <property type="component" value="Unassembled WGS sequence"/>
</dbReference>
<name>A0A6A0A5Y8_HAELA</name>
<sequence length="89" mass="10283">MWPCRWSWHAVVPSPQLLPGVHTGGYVDKRTLEELWLLHPQGLPYTSIETLPVLQTRNNHLSDRCGSSDSWPLLLQHHWLGCMAQLLYI</sequence>
<evidence type="ECO:0000313" key="1">
    <source>
        <dbReference type="EMBL" id="GFH27915.1"/>
    </source>
</evidence>
<keyword evidence="2" id="KW-1185">Reference proteome</keyword>
<dbReference type="EMBL" id="BLLF01003670">
    <property type="protein sequence ID" value="GFH27915.1"/>
    <property type="molecule type" value="Genomic_DNA"/>
</dbReference>
<proteinExistence type="predicted"/>
<evidence type="ECO:0000313" key="2">
    <source>
        <dbReference type="Proteomes" id="UP000485058"/>
    </source>
</evidence>
<accession>A0A6A0A5Y8</accession>
<gene>
    <name evidence="1" type="ORF">HaLaN_26307</name>
</gene>
<protein>
    <submittedName>
        <fullName evidence="1">Uncharacterized protein</fullName>
    </submittedName>
</protein>